<dbReference type="EC" id="2.7.13.3" evidence="3"/>
<feature type="transmembrane region" description="Helical" evidence="13">
    <location>
        <begin position="129"/>
        <end position="151"/>
    </location>
</feature>
<dbReference type="AlphaFoldDB" id="A0A085TW53"/>
<dbReference type="PATRIC" id="fig|1317124.6.peg.2089"/>
<keyword evidence="6 13" id="KW-0812">Transmembrane</keyword>
<accession>A0A085TW53</accession>
<evidence type="ECO:0000256" key="6">
    <source>
        <dbReference type="ARBA" id="ARBA00022692"/>
    </source>
</evidence>
<keyword evidence="17" id="KW-1185">Reference proteome</keyword>
<dbReference type="CDD" id="cd00082">
    <property type="entry name" value="HisKA"/>
    <property type="match status" value="1"/>
</dbReference>
<dbReference type="STRING" id="1317124.DW2_10314"/>
<dbReference type="Pfam" id="PF02518">
    <property type="entry name" value="HATPase_c"/>
    <property type="match status" value="1"/>
</dbReference>
<dbReference type="InterPro" id="IPR003660">
    <property type="entry name" value="HAMP_dom"/>
</dbReference>
<dbReference type="InterPro" id="IPR003594">
    <property type="entry name" value="HATPase_dom"/>
</dbReference>
<comment type="subcellular location">
    <subcellularLocation>
        <location evidence="2">Membrane</location>
        <topology evidence="2">Multi-pass membrane protein</topology>
    </subcellularLocation>
</comment>
<keyword evidence="9" id="KW-0067">ATP-binding</keyword>
<keyword evidence="4" id="KW-0597">Phosphoprotein</keyword>
<dbReference type="GO" id="GO:0000155">
    <property type="term" value="F:phosphorelay sensor kinase activity"/>
    <property type="evidence" value="ECO:0007669"/>
    <property type="project" value="InterPro"/>
</dbReference>
<dbReference type="PRINTS" id="PR00344">
    <property type="entry name" value="BCTRLSENSOR"/>
</dbReference>
<sequence>MLWIEHSTRAQVTRVLDARLIEAARMVSSLVSKNQISLNTHDPAQISLPADAQYQHQQFCQIWSFSGELVGRSQGAPAERLLPAEDTGFRNITQNGERLRVFAIVNRDLGGQVMVGDSLAMRDKLVHDVVAGFLWPALVILPVMAALIWFATARGLAPLDQLARQLEGRKVSDLGALPEGPSPPREIRPVTRALNDLLHRLAIARSRERDFISYAAHELKTPLAGLKMQAHVARRAEDDATRDHALAAIERSVTRTDRMVRQLLDLARVEQRKGETAGTDPGAVARQTLADLTDLADRRGVALGLDLPEERHEIASDEFLLTLALRNLIENAIQATPSGGEVRLALSLDGSRCTFDLRDGGTGLPEAIRARATEKFVKGTQFDDSGSGLGLAIATDALETLGGELRFEMLPDGHHTRIALPV</sequence>
<proteinExistence type="predicted"/>
<evidence type="ECO:0000256" key="12">
    <source>
        <dbReference type="ARBA" id="ARBA00023136"/>
    </source>
</evidence>
<dbReference type="InterPro" id="IPR005467">
    <property type="entry name" value="His_kinase_dom"/>
</dbReference>
<keyword evidence="5" id="KW-0808">Transferase</keyword>
<dbReference type="SMART" id="SM00388">
    <property type="entry name" value="HisKA"/>
    <property type="match status" value="1"/>
</dbReference>
<evidence type="ECO:0000256" key="5">
    <source>
        <dbReference type="ARBA" id="ARBA00022679"/>
    </source>
</evidence>
<evidence type="ECO:0000256" key="10">
    <source>
        <dbReference type="ARBA" id="ARBA00022989"/>
    </source>
</evidence>
<evidence type="ECO:0000256" key="9">
    <source>
        <dbReference type="ARBA" id="ARBA00022840"/>
    </source>
</evidence>
<dbReference type="InterPro" id="IPR036097">
    <property type="entry name" value="HisK_dim/P_sf"/>
</dbReference>
<feature type="domain" description="HAMP" evidence="15">
    <location>
        <begin position="153"/>
        <end position="206"/>
    </location>
</feature>
<dbReference type="eggNOG" id="COG2205">
    <property type="taxonomic scope" value="Bacteria"/>
</dbReference>
<name>A0A085TW53_9RHOB</name>
<evidence type="ECO:0000313" key="17">
    <source>
        <dbReference type="Proteomes" id="UP000028607"/>
    </source>
</evidence>
<dbReference type="CDD" id="cd00075">
    <property type="entry name" value="HATPase"/>
    <property type="match status" value="1"/>
</dbReference>
<keyword evidence="11" id="KW-0902">Two-component regulatory system</keyword>
<dbReference type="Proteomes" id="UP000028607">
    <property type="component" value="Unassembled WGS sequence"/>
</dbReference>
<dbReference type="SUPFAM" id="SSF47384">
    <property type="entry name" value="Homodimeric domain of signal transducing histidine kinase"/>
    <property type="match status" value="1"/>
</dbReference>
<evidence type="ECO:0000256" key="13">
    <source>
        <dbReference type="SAM" id="Phobius"/>
    </source>
</evidence>
<dbReference type="PROSITE" id="PS50109">
    <property type="entry name" value="HIS_KIN"/>
    <property type="match status" value="1"/>
</dbReference>
<reference evidence="16 17" key="2">
    <citation type="journal article" date="2015" name="Antonie Van Leeuwenhoek">
        <title>Thioclava indica sp. nov., isolated from surface seawater of the Indian Ocean.</title>
        <authorList>
            <person name="Liu Y."/>
            <person name="Lai Q."/>
            <person name="Du J."/>
            <person name="Xu H."/>
            <person name="Jiang L."/>
            <person name="Shao Z."/>
        </authorList>
    </citation>
    <scope>NUCLEOTIDE SEQUENCE [LARGE SCALE GENOMIC DNA]</scope>
    <source>
        <strain evidence="16 17">13D2W-2</strain>
    </source>
</reference>
<evidence type="ECO:0000256" key="3">
    <source>
        <dbReference type="ARBA" id="ARBA00012438"/>
    </source>
</evidence>
<organism evidence="16 17">
    <name type="scientific">Thioclava atlantica</name>
    <dbReference type="NCBI Taxonomy" id="1317124"/>
    <lineage>
        <taxon>Bacteria</taxon>
        <taxon>Pseudomonadati</taxon>
        <taxon>Pseudomonadota</taxon>
        <taxon>Alphaproteobacteria</taxon>
        <taxon>Rhodobacterales</taxon>
        <taxon>Paracoccaceae</taxon>
        <taxon>Thioclava</taxon>
    </lineage>
</organism>
<dbReference type="Gene3D" id="3.30.565.10">
    <property type="entry name" value="Histidine kinase-like ATPase, C-terminal domain"/>
    <property type="match status" value="1"/>
</dbReference>
<reference evidence="17" key="1">
    <citation type="submission" date="2013-04" db="EMBL/GenBank/DDBJ databases">
        <title>Thioclava sp. 13D2W-2 Genome Sequencing.</title>
        <authorList>
            <person name="Lai Q."/>
            <person name="Li G."/>
            <person name="Shao Z."/>
        </authorList>
    </citation>
    <scope>NUCLEOTIDE SEQUENCE [LARGE SCALE GENOMIC DNA]</scope>
    <source>
        <strain evidence="17">13D2W-2</strain>
    </source>
</reference>
<keyword evidence="8 16" id="KW-0418">Kinase</keyword>
<gene>
    <name evidence="16" type="ORF">DW2_10314</name>
</gene>
<dbReference type="InterPro" id="IPR013727">
    <property type="entry name" value="2CSK_N"/>
</dbReference>
<evidence type="ECO:0000259" key="15">
    <source>
        <dbReference type="PROSITE" id="PS50885"/>
    </source>
</evidence>
<dbReference type="InterPro" id="IPR050428">
    <property type="entry name" value="TCS_sensor_his_kinase"/>
</dbReference>
<dbReference type="PROSITE" id="PS50885">
    <property type="entry name" value="HAMP"/>
    <property type="match status" value="1"/>
</dbReference>
<dbReference type="InterPro" id="IPR004358">
    <property type="entry name" value="Sig_transdc_His_kin-like_C"/>
</dbReference>
<dbReference type="PANTHER" id="PTHR45436:SF14">
    <property type="entry name" value="SENSOR PROTEIN QSEC"/>
    <property type="match status" value="1"/>
</dbReference>
<feature type="domain" description="Histidine kinase" evidence="14">
    <location>
        <begin position="214"/>
        <end position="422"/>
    </location>
</feature>
<evidence type="ECO:0000313" key="16">
    <source>
        <dbReference type="EMBL" id="KFE34950.1"/>
    </source>
</evidence>
<dbReference type="Pfam" id="PF08521">
    <property type="entry name" value="2CSK_N"/>
    <property type="match status" value="1"/>
</dbReference>
<keyword evidence="10 13" id="KW-1133">Transmembrane helix</keyword>
<keyword evidence="12 13" id="KW-0472">Membrane</keyword>
<protein>
    <recommendedName>
        <fullName evidence="3">histidine kinase</fullName>
        <ecNumber evidence="3">2.7.13.3</ecNumber>
    </recommendedName>
</protein>
<dbReference type="InterPro" id="IPR003661">
    <property type="entry name" value="HisK_dim/P_dom"/>
</dbReference>
<evidence type="ECO:0000256" key="4">
    <source>
        <dbReference type="ARBA" id="ARBA00022553"/>
    </source>
</evidence>
<dbReference type="InterPro" id="IPR036890">
    <property type="entry name" value="HATPase_C_sf"/>
</dbReference>
<dbReference type="EMBL" id="AQRC01000007">
    <property type="protein sequence ID" value="KFE34950.1"/>
    <property type="molecule type" value="Genomic_DNA"/>
</dbReference>
<evidence type="ECO:0000256" key="2">
    <source>
        <dbReference type="ARBA" id="ARBA00004141"/>
    </source>
</evidence>
<evidence type="ECO:0000259" key="14">
    <source>
        <dbReference type="PROSITE" id="PS50109"/>
    </source>
</evidence>
<dbReference type="Gene3D" id="1.10.287.130">
    <property type="match status" value="1"/>
</dbReference>
<keyword evidence="7" id="KW-0547">Nucleotide-binding</keyword>
<evidence type="ECO:0000256" key="11">
    <source>
        <dbReference type="ARBA" id="ARBA00023012"/>
    </source>
</evidence>
<dbReference type="GO" id="GO:0005524">
    <property type="term" value="F:ATP binding"/>
    <property type="evidence" value="ECO:0007669"/>
    <property type="project" value="UniProtKB-KW"/>
</dbReference>
<dbReference type="GO" id="GO:0005886">
    <property type="term" value="C:plasma membrane"/>
    <property type="evidence" value="ECO:0007669"/>
    <property type="project" value="TreeGrafter"/>
</dbReference>
<dbReference type="SUPFAM" id="SSF55874">
    <property type="entry name" value="ATPase domain of HSP90 chaperone/DNA topoisomerase II/histidine kinase"/>
    <property type="match status" value="1"/>
</dbReference>
<comment type="caution">
    <text evidence="16">The sequence shown here is derived from an EMBL/GenBank/DDBJ whole genome shotgun (WGS) entry which is preliminary data.</text>
</comment>
<dbReference type="Pfam" id="PF00512">
    <property type="entry name" value="HisKA"/>
    <property type="match status" value="1"/>
</dbReference>
<evidence type="ECO:0000256" key="1">
    <source>
        <dbReference type="ARBA" id="ARBA00000085"/>
    </source>
</evidence>
<dbReference type="PANTHER" id="PTHR45436">
    <property type="entry name" value="SENSOR HISTIDINE KINASE YKOH"/>
    <property type="match status" value="1"/>
</dbReference>
<comment type="catalytic activity">
    <reaction evidence="1">
        <text>ATP + protein L-histidine = ADP + protein N-phospho-L-histidine.</text>
        <dbReference type="EC" id="2.7.13.3"/>
    </reaction>
</comment>
<evidence type="ECO:0000256" key="8">
    <source>
        <dbReference type="ARBA" id="ARBA00022777"/>
    </source>
</evidence>
<dbReference type="SMART" id="SM00387">
    <property type="entry name" value="HATPase_c"/>
    <property type="match status" value="1"/>
</dbReference>
<evidence type="ECO:0000256" key="7">
    <source>
        <dbReference type="ARBA" id="ARBA00022741"/>
    </source>
</evidence>
<dbReference type="OrthoDB" id="9809766at2"/>